<dbReference type="Proteomes" id="UP001515480">
    <property type="component" value="Unassembled WGS sequence"/>
</dbReference>
<comment type="caution">
    <text evidence="2">The sequence shown here is derived from an EMBL/GenBank/DDBJ whole genome shotgun (WGS) entry which is preliminary data.</text>
</comment>
<proteinExistence type="predicted"/>
<reference evidence="2 3" key="1">
    <citation type="journal article" date="2024" name="Science">
        <title>Giant polyketide synthase enzymes in the biosynthesis of giant marine polyether toxins.</title>
        <authorList>
            <person name="Fallon T.R."/>
            <person name="Shende V.V."/>
            <person name="Wierzbicki I.H."/>
            <person name="Pendleton A.L."/>
            <person name="Watervoot N.F."/>
            <person name="Auber R.P."/>
            <person name="Gonzalez D.J."/>
            <person name="Wisecaver J.H."/>
            <person name="Moore B.S."/>
        </authorList>
    </citation>
    <scope>NUCLEOTIDE SEQUENCE [LARGE SCALE GENOMIC DNA]</scope>
    <source>
        <strain evidence="2 3">12B1</strain>
    </source>
</reference>
<dbReference type="EMBL" id="JBGBPQ010000009">
    <property type="protein sequence ID" value="KAL1520182.1"/>
    <property type="molecule type" value="Genomic_DNA"/>
</dbReference>
<sequence>MLWPGCRRRGGGEASVHGDAGNLPSGPWANEQADALSIPTWPIHTSSLVEWLVAIWLAWRCAEECSQPRWKGVPWGLLPLHTSGIVEHSSLAPQAGMTCAGNTTLSLACLRLANEYNK</sequence>
<protein>
    <submittedName>
        <fullName evidence="2">Uncharacterized protein</fullName>
    </submittedName>
</protein>
<accession>A0AB34JG15</accession>
<dbReference type="AlphaFoldDB" id="A0AB34JG15"/>
<organism evidence="2 3">
    <name type="scientific">Prymnesium parvum</name>
    <name type="common">Toxic golden alga</name>
    <dbReference type="NCBI Taxonomy" id="97485"/>
    <lineage>
        <taxon>Eukaryota</taxon>
        <taxon>Haptista</taxon>
        <taxon>Haptophyta</taxon>
        <taxon>Prymnesiophyceae</taxon>
        <taxon>Prymnesiales</taxon>
        <taxon>Prymnesiaceae</taxon>
        <taxon>Prymnesium</taxon>
    </lineage>
</organism>
<evidence type="ECO:0000313" key="2">
    <source>
        <dbReference type="EMBL" id="KAL1520182.1"/>
    </source>
</evidence>
<gene>
    <name evidence="2" type="ORF">AB1Y20_023652</name>
</gene>
<dbReference type="PANTHER" id="PTHR33833">
    <property type="entry name" value="NUCLEOLAR-LIKE PROTEIN-RELATED"/>
    <property type="match status" value="1"/>
</dbReference>
<feature type="region of interest" description="Disordered" evidence="1">
    <location>
        <begin position="1"/>
        <end position="24"/>
    </location>
</feature>
<dbReference type="Pfam" id="PF10693">
    <property type="entry name" value="DUF2499"/>
    <property type="match status" value="1"/>
</dbReference>
<dbReference type="InterPro" id="IPR019634">
    <property type="entry name" value="Uncharacterised_Ycf49"/>
</dbReference>
<evidence type="ECO:0000313" key="3">
    <source>
        <dbReference type="Proteomes" id="UP001515480"/>
    </source>
</evidence>
<name>A0AB34JG15_PRYPA</name>
<keyword evidence="3" id="KW-1185">Reference proteome</keyword>
<dbReference type="PANTHER" id="PTHR33833:SF3">
    <property type="entry name" value="YCF49-LIKE PROTEIN"/>
    <property type="match status" value="1"/>
</dbReference>
<evidence type="ECO:0000256" key="1">
    <source>
        <dbReference type="SAM" id="MobiDB-lite"/>
    </source>
</evidence>